<evidence type="ECO:0000256" key="2">
    <source>
        <dbReference type="ARBA" id="ARBA00006835"/>
    </source>
</evidence>
<dbReference type="GO" id="GO:0003899">
    <property type="term" value="F:DNA-directed RNA polymerase activity"/>
    <property type="evidence" value="ECO:0007669"/>
    <property type="project" value="UniProtKB-EC"/>
</dbReference>
<evidence type="ECO:0000256" key="10">
    <source>
        <dbReference type="ARBA" id="ARBA00048552"/>
    </source>
</evidence>
<protein>
    <recommendedName>
        <fullName evidence="12">DNA-directed RNA polymerase subunit beta</fullName>
        <ecNumber evidence="12">2.7.7.6</ecNumber>
    </recommendedName>
</protein>
<evidence type="ECO:0000313" key="22">
    <source>
        <dbReference type="Proteomes" id="UP000240830"/>
    </source>
</evidence>
<evidence type="ECO:0000313" key="21">
    <source>
        <dbReference type="EMBL" id="PJF19802.1"/>
    </source>
</evidence>
<dbReference type="FunFam" id="3.90.1800.10:FF:000003">
    <property type="entry name" value="DNA-directed RNA polymerase subunit beta"/>
    <property type="match status" value="1"/>
</dbReference>
<feature type="domain" description="RNA polymerase Rpb2" evidence="20">
    <location>
        <begin position="648"/>
        <end position="686"/>
    </location>
</feature>
<dbReference type="FunFam" id="2.40.270.10:FF:000011">
    <property type="entry name" value="DNA-directed RNA polymerase subunit beta"/>
    <property type="match status" value="1"/>
</dbReference>
<keyword evidence="8 12" id="KW-0804">Transcription</keyword>
<dbReference type="GO" id="GO:0003677">
    <property type="term" value="F:DNA binding"/>
    <property type="evidence" value="ECO:0007669"/>
    <property type="project" value="InterPro"/>
</dbReference>
<feature type="compositionally biased region" description="Polar residues" evidence="13">
    <location>
        <begin position="1"/>
        <end position="11"/>
    </location>
</feature>
<evidence type="ECO:0000256" key="13">
    <source>
        <dbReference type="SAM" id="MobiDB-lite"/>
    </source>
</evidence>
<dbReference type="InterPro" id="IPR007647">
    <property type="entry name" value="RNA_pol_Rpb2_5"/>
</dbReference>
<evidence type="ECO:0000256" key="7">
    <source>
        <dbReference type="ARBA" id="ARBA00022833"/>
    </source>
</evidence>
<evidence type="ECO:0000256" key="12">
    <source>
        <dbReference type="RuleBase" id="RU363031"/>
    </source>
</evidence>
<dbReference type="InterPro" id="IPR037034">
    <property type="entry name" value="RNA_pol_Rpb2_2_sf"/>
</dbReference>
<comment type="catalytic activity">
    <reaction evidence="10 12">
        <text>RNA(n) + a ribonucleoside 5'-triphosphate = RNA(n+1) + diphosphate</text>
        <dbReference type="Rhea" id="RHEA:21248"/>
        <dbReference type="Rhea" id="RHEA-COMP:14527"/>
        <dbReference type="Rhea" id="RHEA-COMP:17342"/>
        <dbReference type="ChEBI" id="CHEBI:33019"/>
        <dbReference type="ChEBI" id="CHEBI:61557"/>
        <dbReference type="ChEBI" id="CHEBI:140395"/>
        <dbReference type="EC" id="2.7.7.6"/>
    </reaction>
</comment>
<dbReference type="InterPro" id="IPR007121">
    <property type="entry name" value="RNA_pol_bsu_CS"/>
</dbReference>
<dbReference type="CDD" id="cd00653">
    <property type="entry name" value="RNA_pol_B_RPB2"/>
    <property type="match status" value="1"/>
</dbReference>
<dbReference type="PANTHER" id="PTHR20856">
    <property type="entry name" value="DNA-DIRECTED RNA POLYMERASE I SUBUNIT 2"/>
    <property type="match status" value="1"/>
</dbReference>
<dbReference type="Pfam" id="PF04561">
    <property type="entry name" value="RNA_pol_Rpb2_2"/>
    <property type="match status" value="1"/>
</dbReference>
<dbReference type="Gene3D" id="2.40.50.150">
    <property type="match status" value="1"/>
</dbReference>
<dbReference type="PROSITE" id="PS01166">
    <property type="entry name" value="RNA_POL_BETA"/>
    <property type="match status" value="1"/>
</dbReference>
<evidence type="ECO:0000259" key="15">
    <source>
        <dbReference type="Pfam" id="PF04560"/>
    </source>
</evidence>
<dbReference type="EC" id="2.7.7.6" evidence="12"/>
<dbReference type="InterPro" id="IPR007646">
    <property type="entry name" value="RNA_pol_Rpb2_4"/>
</dbReference>
<dbReference type="Pfam" id="PF04567">
    <property type="entry name" value="RNA_pol_Rpb2_5"/>
    <property type="match status" value="1"/>
</dbReference>
<dbReference type="GO" id="GO:0000428">
    <property type="term" value="C:DNA-directed RNA polymerase complex"/>
    <property type="evidence" value="ECO:0007669"/>
    <property type="project" value="UniProtKB-KW"/>
</dbReference>
<dbReference type="GO" id="GO:0032549">
    <property type="term" value="F:ribonucleoside binding"/>
    <property type="evidence" value="ECO:0007669"/>
    <property type="project" value="InterPro"/>
</dbReference>
<feature type="domain" description="RNA polymerase Rpb2" evidence="15">
    <location>
        <begin position="1077"/>
        <end position="1162"/>
    </location>
</feature>
<dbReference type="Gene3D" id="3.90.1110.10">
    <property type="entry name" value="RNA polymerase Rpb2, domain 2"/>
    <property type="match status" value="1"/>
</dbReference>
<evidence type="ECO:0000259" key="17">
    <source>
        <dbReference type="Pfam" id="PF04563"/>
    </source>
</evidence>
<evidence type="ECO:0000256" key="9">
    <source>
        <dbReference type="ARBA" id="ARBA00023242"/>
    </source>
</evidence>
<name>A0A2H9TPY9_9FUNG</name>
<comment type="function">
    <text evidence="12">DNA-dependent RNA polymerase catalyzes the transcription of DNA into RNA using the four ribonucleoside triphosphates as substrates.</text>
</comment>
<feature type="region of interest" description="Disordered" evidence="13">
    <location>
        <begin position="1"/>
        <end position="27"/>
    </location>
</feature>
<comment type="caution">
    <text evidence="21">The sequence shown here is derived from an EMBL/GenBank/DDBJ whole genome shotgun (WGS) entry which is preliminary data.</text>
</comment>
<dbReference type="FunFam" id="3.90.1100.10:FF:000021">
    <property type="entry name" value="DNA-directed RNA polymerase subunit beta"/>
    <property type="match status" value="1"/>
</dbReference>
<accession>A0A2H9TPY9</accession>
<dbReference type="GO" id="GO:0006383">
    <property type="term" value="P:transcription by RNA polymerase III"/>
    <property type="evidence" value="ECO:0007669"/>
    <property type="project" value="UniProtKB-ARBA"/>
</dbReference>
<dbReference type="InterPro" id="IPR007644">
    <property type="entry name" value="RNA_pol_bsu_protrusion"/>
</dbReference>
<evidence type="ECO:0000259" key="14">
    <source>
        <dbReference type="Pfam" id="PF00562"/>
    </source>
</evidence>
<reference evidence="21 22" key="1">
    <citation type="submission" date="2016-10" db="EMBL/GenBank/DDBJ databases">
        <title>The genome of Paramicrosporidium saccamoebae is the missing link in understanding Cryptomycota and Microsporidia evolution.</title>
        <authorList>
            <person name="Quandt C.A."/>
            <person name="Beaudet D."/>
            <person name="Corsaro D."/>
            <person name="Michel R."/>
            <person name="Corradi N."/>
            <person name="James T."/>
        </authorList>
    </citation>
    <scope>NUCLEOTIDE SEQUENCE [LARGE SCALE GENOMIC DNA]</scope>
    <source>
        <strain evidence="21 22">KSL3</strain>
    </source>
</reference>
<dbReference type="InterPro" id="IPR014724">
    <property type="entry name" value="RNA_pol_RPB2_OB-fold"/>
</dbReference>
<feature type="domain" description="RNA polymerase Rpb2" evidence="18">
    <location>
        <begin position="464"/>
        <end position="528"/>
    </location>
</feature>
<evidence type="ECO:0000256" key="5">
    <source>
        <dbReference type="ARBA" id="ARBA00022695"/>
    </source>
</evidence>
<evidence type="ECO:0000259" key="18">
    <source>
        <dbReference type="Pfam" id="PF04565"/>
    </source>
</evidence>
<dbReference type="FunFam" id="3.90.1100.10:FF:000009">
    <property type="entry name" value="DNA-directed RNA polymerase subunit beta"/>
    <property type="match status" value="1"/>
</dbReference>
<dbReference type="GO" id="GO:0005634">
    <property type="term" value="C:nucleus"/>
    <property type="evidence" value="ECO:0007669"/>
    <property type="project" value="UniProtKB-SubCell"/>
</dbReference>
<dbReference type="Gene3D" id="2.40.270.10">
    <property type="entry name" value="DNA-directed RNA polymerase, subunit 2, domain 6"/>
    <property type="match status" value="1"/>
</dbReference>
<evidence type="ECO:0000259" key="19">
    <source>
        <dbReference type="Pfam" id="PF04566"/>
    </source>
</evidence>
<evidence type="ECO:0000259" key="16">
    <source>
        <dbReference type="Pfam" id="PF04561"/>
    </source>
</evidence>
<dbReference type="AlphaFoldDB" id="A0A2H9TPY9"/>
<dbReference type="InterPro" id="IPR007641">
    <property type="entry name" value="RNA_pol_Rpb2_7"/>
</dbReference>
<evidence type="ECO:0000256" key="4">
    <source>
        <dbReference type="ARBA" id="ARBA00022679"/>
    </source>
</evidence>
<dbReference type="InterPro" id="IPR015712">
    <property type="entry name" value="DNA-dir_RNA_pol_su2"/>
</dbReference>
<dbReference type="EMBL" id="MTSL01000041">
    <property type="protein sequence ID" value="PJF19802.1"/>
    <property type="molecule type" value="Genomic_DNA"/>
</dbReference>
<feature type="domain" description="RNA polymerase beta subunit protrusion" evidence="17">
    <location>
        <begin position="56"/>
        <end position="421"/>
    </location>
</feature>
<keyword evidence="4 12" id="KW-0808">Transferase</keyword>
<proteinExistence type="inferred from homology"/>
<feature type="domain" description="RNA polymerase Rpb2" evidence="19">
    <location>
        <begin position="565"/>
        <end position="626"/>
    </location>
</feature>
<sequence length="1165" mass="128141">MQTSRRPQTTAEPGLMGRKAQSSMEESKDFLDNYDNNAKYGGLSIDAPVKSIEVKGLVKQHIDSFNYFVDVELRKILAANEKVDSDVDPHFYLRYTDIYVGQPTVEENMVTYHVTPQECRLRDLTYAAPIMVDIEYVRGRQIVLRKGITVGRMPIMLRSSHCQLAKAREEREFAKMGECPLDPGGYFVVRGVEKVILVQEQLSKNRILVDLDRKGSVLAQVTSSTHERKSKTYVGTKAGRLYLKHNSLAEDVPLAIAMKACGVVADQTVTQLVGIEKEFMHGFAPSIEECARLGIFTQQQALEYIGPRVRLPRKFGAPGVYVPRKSPVDEARELLTDVVVAHVPVSPLDLTPKAVYLGLMARRLLQAMNKTVDIDDRDYVGNKRLELAGQLLALLFEDLFKRFNADLKRNIDKVLARQNRAQEFDAGRLLQLQTALITMGLERAISTGNWTVKRFKMERAGITQVLSRLSYVAALGMMTRITSQFEKTRKVSGPRSLQPSQWGMLCPSDTPEGEACGLVKNLALMTHVTTDEEEGPIRRLISLLGAEDISTVPIGQYYRPGTFLIFLNGVAVGATRQPLSFVRNFRTVRRNGKINAFVGININEKQRIIHVSSDGGRICRPLIIVDTQGRPVITEKDIALLKEGAKTFDDFLAEGLVEYVDVNEENDATVAVYETDIVQGTTTHLEIEPFTILGAVAGLIPYPHHNQSPRNTYQCAMGKQAIGTIGHNQLSRIDTLLYLMVYPQLPMVKTRTIELIHYDALPAGQNATVAVMSYSGYDIEDALVLNKASLDRGFGRCIVMKKFSTTLRKYASGAYDRVVAAGVDTATGVVPQRFEVLEADGIAGAGERLLSGQVYVNKQMPNGALSNSALSNGPLSSGSPTLAEAFKPAPLSYKGPLASYVDKVLLTTTDDQLLIKALIRQTRRPELGDKFSSRHGQKGVCGLIVSQADLPFSDAGISPDIIMNPHGFPSRMTVGKMIELLAGKAGVLAGTLQYGTAFGGSAVADMSALLVAAGYSYSGKDYLTSGITGEPLEAYIFAGPVYYQKLKHMVLDKMHARARGPRAVLTRQPTEGRSRDGGLRLGEMERDCLIGYGASALLIERLMIASDAFDVSVCQSCGLLGYAGWCNMCKTSAGVATIKIPYACKLLFQELQSMNIVPRLKLEEF</sequence>
<dbReference type="FunFam" id="2.40.270.10:FF:000006">
    <property type="entry name" value="DNA-directed RNA polymerase subunit beta"/>
    <property type="match status" value="1"/>
</dbReference>
<keyword evidence="9" id="KW-0539">Nucleus</keyword>
<dbReference type="Pfam" id="PF04566">
    <property type="entry name" value="RNA_pol_Rpb2_4"/>
    <property type="match status" value="1"/>
</dbReference>
<dbReference type="STRING" id="1246581.A0A2H9TPY9"/>
<feature type="domain" description="RNA polymerase Rpb2" evidence="16">
    <location>
        <begin position="204"/>
        <end position="386"/>
    </location>
</feature>
<comment type="subcellular location">
    <subcellularLocation>
        <location evidence="1">Nucleus</location>
    </subcellularLocation>
</comment>
<evidence type="ECO:0000256" key="1">
    <source>
        <dbReference type="ARBA" id="ARBA00004123"/>
    </source>
</evidence>
<dbReference type="InterPro" id="IPR037033">
    <property type="entry name" value="DNA-dir_RNAP_su2_hyb_sf"/>
</dbReference>
<dbReference type="InterPro" id="IPR007642">
    <property type="entry name" value="RNA_pol_Rpb2_2"/>
</dbReference>
<dbReference type="Pfam" id="PF04560">
    <property type="entry name" value="RNA_pol_Rpb2_7"/>
    <property type="match status" value="1"/>
</dbReference>
<keyword evidence="3 12" id="KW-0240">DNA-directed RNA polymerase</keyword>
<keyword evidence="6" id="KW-0479">Metal-binding</keyword>
<dbReference type="OrthoDB" id="10248617at2759"/>
<comment type="similarity">
    <text evidence="2 11">Belongs to the RNA polymerase beta chain family.</text>
</comment>
<dbReference type="Proteomes" id="UP000240830">
    <property type="component" value="Unassembled WGS sequence"/>
</dbReference>
<evidence type="ECO:0000256" key="6">
    <source>
        <dbReference type="ARBA" id="ARBA00022723"/>
    </source>
</evidence>
<dbReference type="SUPFAM" id="SSF64484">
    <property type="entry name" value="beta and beta-prime subunits of DNA dependent RNA-polymerase"/>
    <property type="match status" value="1"/>
</dbReference>
<keyword evidence="7" id="KW-0862">Zinc</keyword>
<evidence type="ECO:0000259" key="20">
    <source>
        <dbReference type="Pfam" id="PF04567"/>
    </source>
</evidence>
<evidence type="ECO:0000256" key="3">
    <source>
        <dbReference type="ARBA" id="ARBA00022478"/>
    </source>
</evidence>
<dbReference type="GO" id="GO:0046872">
    <property type="term" value="F:metal ion binding"/>
    <property type="evidence" value="ECO:0007669"/>
    <property type="project" value="UniProtKB-KW"/>
</dbReference>
<dbReference type="Pfam" id="PF04563">
    <property type="entry name" value="RNA_pol_Rpb2_1"/>
    <property type="match status" value="1"/>
</dbReference>
<evidence type="ECO:0000256" key="8">
    <source>
        <dbReference type="ARBA" id="ARBA00023163"/>
    </source>
</evidence>
<keyword evidence="5 12" id="KW-0548">Nucleotidyltransferase</keyword>
<dbReference type="InterPro" id="IPR007120">
    <property type="entry name" value="DNA-dir_RNAP_su2_dom"/>
</dbReference>
<evidence type="ECO:0000256" key="11">
    <source>
        <dbReference type="RuleBase" id="RU000434"/>
    </source>
</evidence>
<dbReference type="Gene3D" id="3.90.1100.10">
    <property type="match status" value="1"/>
</dbReference>
<dbReference type="Gene3D" id="3.90.1800.10">
    <property type="entry name" value="RNA polymerase alpha subunit dimerisation domain"/>
    <property type="match status" value="1"/>
</dbReference>
<gene>
    <name evidence="21" type="ORF">PSACC_00403</name>
</gene>
<dbReference type="Pfam" id="PF00562">
    <property type="entry name" value="RNA_pol_Rpb2_6"/>
    <property type="match status" value="1"/>
</dbReference>
<dbReference type="FunFam" id="3.90.1110.10:FF:000006">
    <property type="entry name" value="DNA-directed RNA polymerase subunit beta"/>
    <property type="match status" value="1"/>
</dbReference>
<keyword evidence="22" id="KW-1185">Reference proteome</keyword>
<organism evidence="21 22">
    <name type="scientific">Paramicrosporidium saccamoebae</name>
    <dbReference type="NCBI Taxonomy" id="1246581"/>
    <lineage>
        <taxon>Eukaryota</taxon>
        <taxon>Fungi</taxon>
        <taxon>Fungi incertae sedis</taxon>
        <taxon>Cryptomycota</taxon>
        <taxon>Cryptomycota incertae sedis</taxon>
        <taxon>Paramicrosporidium</taxon>
    </lineage>
</organism>
<feature type="domain" description="DNA-directed RNA polymerase subunit 2 hybrid-binding" evidence="14">
    <location>
        <begin position="696"/>
        <end position="1075"/>
    </location>
</feature>
<dbReference type="InterPro" id="IPR007645">
    <property type="entry name" value="RNA_pol_Rpb2_3"/>
</dbReference>
<dbReference type="Pfam" id="PF04565">
    <property type="entry name" value="RNA_pol_Rpb2_3"/>
    <property type="match status" value="1"/>
</dbReference>